<feature type="coiled-coil region" evidence="4">
    <location>
        <begin position="362"/>
        <end position="448"/>
    </location>
</feature>
<dbReference type="Pfam" id="PF13558">
    <property type="entry name" value="SbcC_Walker_B"/>
    <property type="match status" value="1"/>
</dbReference>
<dbReference type="EMBL" id="WAAR01000006">
    <property type="protein sequence ID" value="KAB1118644.1"/>
    <property type="molecule type" value="Genomic_DNA"/>
</dbReference>
<evidence type="ECO:0000313" key="6">
    <source>
        <dbReference type="EMBL" id="KAB1118644.1"/>
    </source>
</evidence>
<protein>
    <recommendedName>
        <fullName evidence="3">Nuclease SbcCD subunit C</fullName>
    </recommendedName>
</protein>
<dbReference type="Proteomes" id="UP000471364">
    <property type="component" value="Unassembled WGS sequence"/>
</dbReference>
<feature type="coiled-coil region" evidence="4">
    <location>
        <begin position="606"/>
        <end position="662"/>
    </location>
</feature>
<dbReference type="InterPro" id="IPR027417">
    <property type="entry name" value="P-loop_NTPase"/>
</dbReference>
<keyword evidence="4" id="KW-0175">Coiled coil</keyword>
<evidence type="ECO:0000256" key="3">
    <source>
        <dbReference type="ARBA" id="ARBA00013368"/>
    </source>
</evidence>
<evidence type="ECO:0000256" key="2">
    <source>
        <dbReference type="ARBA" id="ARBA00011322"/>
    </source>
</evidence>
<evidence type="ECO:0000313" key="7">
    <source>
        <dbReference type="Proteomes" id="UP000471364"/>
    </source>
</evidence>
<proteinExistence type="inferred from homology"/>
<name>A0ABQ6UN00_9ACTN</name>
<dbReference type="Gene3D" id="3.40.50.300">
    <property type="entry name" value="P-loop containing nucleotide triphosphate hydrolases"/>
    <property type="match status" value="2"/>
</dbReference>
<dbReference type="PANTHER" id="PTHR32114">
    <property type="entry name" value="ABC TRANSPORTER ABCH.3"/>
    <property type="match status" value="1"/>
</dbReference>
<evidence type="ECO:0000256" key="4">
    <source>
        <dbReference type="SAM" id="Coils"/>
    </source>
</evidence>
<dbReference type="SUPFAM" id="SSF52540">
    <property type="entry name" value="P-loop containing nucleoside triphosphate hydrolases"/>
    <property type="match status" value="1"/>
</dbReference>
<comment type="similarity">
    <text evidence="1">Belongs to the SMC family. SbcC subfamily.</text>
</comment>
<feature type="coiled-coil region" evidence="4">
    <location>
        <begin position="779"/>
        <end position="813"/>
    </location>
</feature>
<dbReference type="RefSeq" id="WP_083395344.1">
    <property type="nucleotide sequence ID" value="NZ_CBDRLW010000034.1"/>
</dbReference>
<comment type="subunit">
    <text evidence="2">Heterodimer of SbcC and SbcD.</text>
</comment>
<dbReference type="Pfam" id="PF13476">
    <property type="entry name" value="AAA_23"/>
    <property type="match status" value="1"/>
</dbReference>
<reference evidence="6 7" key="1">
    <citation type="submission" date="2019-09" db="EMBL/GenBank/DDBJ databases">
        <title>High taxonomic diversity of Micromonospora strains isolated from Medicago sativa nodules in different geographical locations.</title>
        <authorList>
            <person name="Martinez-Hidalgo P."/>
            <person name="Flores-Felix J.D."/>
            <person name="Velazquez E."/>
            <person name="Brau L."/>
            <person name="Trujillo M.E."/>
            <person name="Martinez-Molina E."/>
        </authorList>
    </citation>
    <scope>NUCLEOTIDE SEQUENCE [LARGE SCALE GENOMIC DNA]</scope>
    <source>
        <strain evidence="6 7">ALFB5</strain>
    </source>
</reference>
<gene>
    <name evidence="6" type="ORF">F6X54_02665</name>
</gene>
<evidence type="ECO:0000259" key="5">
    <source>
        <dbReference type="Pfam" id="PF13476"/>
    </source>
</evidence>
<accession>A0ABQ6UN00</accession>
<evidence type="ECO:0000256" key="1">
    <source>
        <dbReference type="ARBA" id="ARBA00006930"/>
    </source>
</evidence>
<sequence>MRPQTLTFCGLGTYTAKQTIDFTDKRFIAIVGDTGAGKSTILEAICYALYNRCTYAATASPLIADGGDGTLAVELTFTVGSRRWQVSRSVSRHTATSVHRLTCLDTGALTTGARQVTAEIRRIVGLDCDTFLRAVVLPQGRFQELLRMSDRDRGKVLDSVLGLEQLGQVREHARTLQARLKDRLNEYQLHRRRFLDDPAAALAAAAEQHSVQQQGLEHLQNARAAIADARAEQRRAAGAASTLTQLKESLAAAVPAGAADQLHALALQAQTLNGQRADINQLTHQLQIEQDLLQGQLTQAEQYGGNVAGTATTINTLKYLAEQLPQQRKRHRQFTENAAALAVEQLRLQGVQQSLADLEPAVAAANKTHADAETAFKRAQDRQHKAVERLRIWRGAAADLEKARAELATTEEALGTAIAKAREAAGIAEEAEHNRSESEQTHRALLKANAAAHAAADLEPGAACLICTRPLPADFTAPIAPDLTAADDAHKKARVRAEKTGRAAAVAAARVETLERDNLPAAQQSVTTAESLLSEALISLQEVVGDADLSGTDEQILKLVTDDAAKAQQDVERAGKIRDDTRDTATAARTEFVTLSEAHAKRMSAHQEQERDNVALRQSIDEAASRLPARFTLATPLDVAEVQQQKAAAEAHQRLLQELAGRRTGAEQALAGLRSRSAALETTYAKKITKPAATLRDKLLTLAQRVNDAAGAFGLEEPAAAPAAHVDLDTQAHWAADLLAQAKELLGICAAKIDEQQRAEKAAGEAIGLACHTAGAAGEEDLEQQYLAAHGTVQNLKRQIERAREELPVVNALQERIDAAAGTVDVLAQLSVVLAEGKFIADAVSRRLQALLRQASEILLSISGGRYRFAADFRIIDMDTMAARDVKTLSGGETFLASLALALAVVELASRATGHVEALFLDEGFGTLDTTFLRDALNTLTDHSTTGRLVTVISHMRSITENAEHVLVVEKSLTTSHAHWADASERERIINDDLGRGLLE</sequence>
<dbReference type="PANTHER" id="PTHR32114:SF2">
    <property type="entry name" value="ABC TRANSPORTER ABCH.3"/>
    <property type="match status" value="1"/>
</dbReference>
<comment type="caution">
    <text evidence="6">The sequence shown here is derived from an EMBL/GenBank/DDBJ whole genome shotgun (WGS) entry which is preliminary data.</text>
</comment>
<dbReference type="InterPro" id="IPR038729">
    <property type="entry name" value="Rad50/SbcC_AAA"/>
</dbReference>
<feature type="domain" description="Rad50/SbcC-type AAA" evidence="5">
    <location>
        <begin position="6"/>
        <end position="207"/>
    </location>
</feature>
<organism evidence="6 7">
    <name type="scientific">Micromonospora aurantiaca</name>
    <name type="common">nom. illeg.</name>
    <dbReference type="NCBI Taxonomy" id="47850"/>
    <lineage>
        <taxon>Bacteria</taxon>
        <taxon>Bacillati</taxon>
        <taxon>Actinomycetota</taxon>
        <taxon>Actinomycetes</taxon>
        <taxon>Micromonosporales</taxon>
        <taxon>Micromonosporaceae</taxon>
        <taxon>Micromonospora</taxon>
    </lineage>
</organism>
<keyword evidence="7" id="KW-1185">Reference proteome</keyword>